<evidence type="ECO:0008006" key="5">
    <source>
        <dbReference type="Google" id="ProtNLM"/>
    </source>
</evidence>
<sequence>MIIGLLVFFIPSAFAGQAGDPTASPDYFGQGDFSDEGGGGIYGEDNRAFTEMLISPDSIGKGKGGGTGFGDDPSTIQVMDAPSKPTAGQK</sequence>
<feature type="signal peptide" evidence="2">
    <location>
        <begin position="1"/>
        <end position="15"/>
    </location>
</feature>
<accession>A0A370DTA4</accession>
<proteinExistence type="predicted"/>
<keyword evidence="2" id="KW-0732">Signal</keyword>
<feature type="chain" id="PRO_5016728582" description="Curli production assembly/transport component CsgF" evidence="2">
    <location>
        <begin position="16"/>
        <end position="90"/>
    </location>
</feature>
<evidence type="ECO:0000256" key="2">
    <source>
        <dbReference type="SAM" id="SignalP"/>
    </source>
</evidence>
<feature type="region of interest" description="Disordered" evidence="1">
    <location>
        <begin position="20"/>
        <end position="41"/>
    </location>
</feature>
<dbReference type="AlphaFoldDB" id="A0A370DTA4"/>
<evidence type="ECO:0000256" key="1">
    <source>
        <dbReference type="SAM" id="MobiDB-lite"/>
    </source>
</evidence>
<dbReference type="EMBL" id="QFXE01000001">
    <property type="protein sequence ID" value="RDH88389.1"/>
    <property type="molecule type" value="Genomic_DNA"/>
</dbReference>
<evidence type="ECO:0000313" key="3">
    <source>
        <dbReference type="EMBL" id="RDH88389.1"/>
    </source>
</evidence>
<feature type="region of interest" description="Disordered" evidence="1">
    <location>
        <begin position="56"/>
        <end position="90"/>
    </location>
</feature>
<protein>
    <recommendedName>
        <fullName evidence="5">Curli production assembly/transport component CsgF</fullName>
    </recommendedName>
</protein>
<gene>
    <name evidence="3" type="ORF">DIZ78_00140</name>
</gene>
<comment type="caution">
    <text evidence="3">The sequence shown here is derived from an EMBL/GenBank/DDBJ whole genome shotgun (WGS) entry which is preliminary data.</text>
</comment>
<name>A0A370DTA4_9GAMM</name>
<keyword evidence="4" id="KW-1185">Reference proteome</keyword>
<evidence type="ECO:0000313" key="4">
    <source>
        <dbReference type="Proteomes" id="UP000254771"/>
    </source>
</evidence>
<dbReference type="Proteomes" id="UP000254771">
    <property type="component" value="Unassembled WGS sequence"/>
</dbReference>
<organism evidence="3 4">
    <name type="scientific">endosymbiont of Escarpia spicata</name>
    <dbReference type="NCBI Taxonomy" id="2200908"/>
    <lineage>
        <taxon>Bacteria</taxon>
        <taxon>Pseudomonadati</taxon>
        <taxon>Pseudomonadota</taxon>
        <taxon>Gammaproteobacteria</taxon>
        <taxon>sulfur-oxidizing symbionts</taxon>
    </lineage>
</organism>
<reference evidence="3 4" key="1">
    <citation type="journal article" date="2018" name="ISME J.">
        <title>Endosymbiont genomes yield clues of tubeworm success.</title>
        <authorList>
            <person name="Li Y."/>
            <person name="Liles M.R."/>
            <person name="Halanych K.M."/>
        </authorList>
    </citation>
    <scope>NUCLEOTIDE SEQUENCE [LARGE SCALE GENOMIC DNA]</scope>
    <source>
        <strain evidence="3">A1462</strain>
    </source>
</reference>